<dbReference type="EMBL" id="POUN01000002">
    <property type="protein sequence ID" value="PNF81689.1"/>
    <property type="molecule type" value="Genomic_DNA"/>
</dbReference>
<gene>
    <name evidence="11" type="ORF">CXK92_07640</name>
</gene>
<dbReference type="GO" id="GO:0050660">
    <property type="term" value="F:flavin adenine dinucleotide binding"/>
    <property type="evidence" value="ECO:0007669"/>
    <property type="project" value="InterPro"/>
</dbReference>
<feature type="domain" description="Acyl-CoA dehydrogenase/oxidase N-terminal" evidence="10">
    <location>
        <begin position="9"/>
        <end position="128"/>
    </location>
</feature>
<dbReference type="InterPro" id="IPR009075">
    <property type="entry name" value="AcylCo_DH/oxidase_C"/>
</dbReference>
<dbReference type="InterPro" id="IPR013786">
    <property type="entry name" value="AcylCoA_DH/ox_N"/>
</dbReference>
<comment type="similarity">
    <text evidence="2 7">Belongs to the acyl-CoA dehydrogenase family.</text>
</comment>
<dbReference type="RefSeq" id="WP_102824448.1">
    <property type="nucleotide sequence ID" value="NZ_CP139348.1"/>
</dbReference>
<feature type="domain" description="Acyl-CoA dehydrogenase/oxidase C-terminal" evidence="8">
    <location>
        <begin position="245"/>
        <end position="393"/>
    </location>
</feature>
<accession>A0A2N8S509</accession>
<evidence type="ECO:0000256" key="2">
    <source>
        <dbReference type="ARBA" id="ARBA00009347"/>
    </source>
</evidence>
<evidence type="ECO:0000313" key="12">
    <source>
        <dbReference type="Proteomes" id="UP000235925"/>
    </source>
</evidence>
<dbReference type="OrthoDB" id="9770681at2"/>
<evidence type="ECO:0000259" key="8">
    <source>
        <dbReference type="Pfam" id="PF00441"/>
    </source>
</evidence>
<dbReference type="GO" id="GO:0033539">
    <property type="term" value="P:fatty acid beta-oxidation using acyl-CoA dehydrogenase"/>
    <property type="evidence" value="ECO:0007669"/>
    <property type="project" value="TreeGrafter"/>
</dbReference>
<dbReference type="Pfam" id="PF02770">
    <property type="entry name" value="Acyl-CoA_dh_M"/>
    <property type="match status" value="1"/>
</dbReference>
<evidence type="ECO:0000256" key="3">
    <source>
        <dbReference type="ARBA" id="ARBA00011738"/>
    </source>
</evidence>
<feature type="domain" description="Acyl-CoA oxidase/dehydrogenase middle" evidence="9">
    <location>
        <begin position="133"/>
        <end position="214"/>
    </location>
</feature>
<dbReference type="PANTHER" id="PTHR48083:SF13">
    <property type="entry name" value="ACYL-COA DEHYDROGENASE FAMILY MEMBER 11"/>
    <property type="match status" value="1"/>
</dbReference>
<dbReference type="Gene3D" id="1.10.540.10">
    <property type="entry name" value="Acyl-CoA dehydrogenase/oxidase, N-terminal domain"/>
    <property type="match status" value="1"/>
</dbReference>
<evidence type="ECO:0000256" key="7">
    <source>
        <dbReference type="RuleBase" id="RU362125"/>
    </source>
</evidence>
<sequence>MDFAYSPRVEALRQQLRGFMDEHIVPRIGAWHSEVAAGQYPVSFMDDLKALARSEGLWNLFLPSLRDDEPGMGLSNLEYAPLAEIMGRVHWASEVFNCNAPDTGNMELLHMFASAEQRERWLKPLLDGAIRSAFAMTEPDVPSSDATNIQTLIRRDGDDYVINGRKWFITNASHPNCKLLIVMGKTAPDAESHQQQSMILVPFDTPGVELVRNIPVMNHIAPEGHSELLLRNVRVPASNLLGKEGDGFMMAQARLGPGRIHHCMRSIGMAELALELMVERCQERKAFGKYLQQYSNVADWIAESRIEIEQARLLVLKTAWMIDEVGAKAARKEISMIKALVPRMHTNVVDRAIQVYGAMGLTPDTPLADMWTGGRALRFADGPDQVHLRSIARMEIKASEATRGATADYLTPPGRH</sequence>
<dbReference type="FunFam" id="2.40.110.10:FF:000002">
    <property type="entry name" value="Acyl-CoA dehydrogenase fadE12"/>
    <property type="match status" value="1"/>
</dbReference>
<comment type="subunit">
    <text evidence="3">Homodimer.</text>
</comment>
<dbReference type="Proteomes" id="UP000235925">
    <property type="component" value="Unassembled WGS sequence"/>
</dbReference>
<evidence type="ECO:0000313" key="11">
    <source>
        <dbReference type="EMBL" id="PNF81689.1"/>
    </source>
</evidence>
<keyword evidence="6 7" id="KW-0560">Oxidoreductase</keyword>
<protein>
    <submittedName>
        <fullName evidence="11">Acyl-CoA dehydrogenase</fullName>
    </submittedName>
</protein>
<evidence type="ECO:0000256" key="5">
    <source>
        <dbReference type="ARBA" id="ARBA00022827"/>
    </source>
</evidence>
<dbReference type="Gene3D" id="2.40.110.10">
    <property type="entry name" value="Butyryl-CoA Dehydrogenase, subunit A, domain 2"/>
    <property type="match status" value="1"/>
</dbReference>
<organism evidence="11 12">
    <name type="scientific">Stutzerimonas stutzeri</name>
    <name type="common">Pseudomonas stutzeri</name>
    <dbReference type="NCBI Taxonomy" id="316"/>
    <lineage>
        <taxon>Bacteria</taxon>
        <taxon>Pseudomonadati</taxon>
        <taxon>Pseudomonadota</taxon>
        <taxon>Gammaproteobacteria</taxon>
        <taxon>Pseudomonadales</taxon>
        <taxon>Pseudomonadaceae</taxon>
        <taxon>Stutzerimonas</taxon>
    </lineage>
</organism>
<dbReference type="InterPro" id="IPR050741">
    <property type="entry name" value="Acyl-CoA_dehydrogenase"/>
</dbReference>
<keyword evidence="4 7" id="KW-0285">Flavoprotein</keyword>
<dbReference type="SUPFAM" id="SSF56645">
    <property type="entry name" value="Acyl-CoA dehydrogenase NM domain-like"/>
    <property type="match status" value="1"/>
</dbReference>
<dbReference type="InterPro" id="IPR006091">
    <property type="entry name" value="Acyl-CoA_Oxase/DH_mid-dom"/>
</dbReference>
<dbReference type="SUPFAM" id="SSF47203">
    <property type="entry name" value="Acyl-CoA dehydrogenase C-terminal domain-like"/>
    <property type="match status" value="1"/>
</dbReference>
<dbReference type="Pfam" id="PF02771">
    <property type="entry name" value="Acyl-CoA_dh_N"/>
    <property type="match status" value="1"/>
</dbReference>
<dbReference type="InterPro" id="IPR046373">
    <property type="entry name" value="Acyl-CoA_Oxase/DH_mid-dom_sf"/>
</dbReference>
<name>A0A2N8S509_STUST</name>
<proteinExistence type="inferred from homology"/>
<evidence type="ECO:0000256" key="4">
    <source>
        <dbReference type="ARBA" id="ARBA00022630"/>
    </source>
</evidence>
<reference evidence="11 12" key="1">
    <citation type="submission" date="2018-01" db="EMBL/GenBank/DDBJ databases">
        <title>Denitrification phenotypes of diverse strains of Pseudomonas stutzeri.</title>
        <authorList>
            <person name="Milligan D.A."/>
            <person name="Bergaust L."/>
            <person name="Bakken L.R."/>
            <person name="Frostegard A."/>
        </authorList>
    </citation>
    <scope>NUCLEOTIDE SEQUENCE [LARGE SCALE GENOMIC DNA]</scope>
    <source>
        <strain evidence="11 12">KC</strain>
    </source>
</reference>
<evidence type="ECO:0000256" key="6">
    <source>
        <dbReference type="ARBA" id="ARBA00023002"/>
    </source>
</evidence>
<evidence type="ECO:0000259" key="9">
    <source>
        <dbReference type="Pfam" id="PF02770"/>
    </source>
</evidence>
<keyword evidence="5 7" id="KW-0274">FAD</keyword>
<dbReference type="PANTHER" id="PTHR48083">
    <property type="entry name" value="MEDIUM-CHAIN SPECIFIC ACYL-COA DEHYDROGENASE, MITOCHONDRIAL-RELATED"/>
    <property type="match status" value="1"/>
</dbReference>
<comment type="cofactor">
    <cofactor evidence="1 7">
        <name>FAD</name>
        <dbReference type="ChEBI" id="CHEBI:57692"/>
    </cofactor>
</comment>
<evidence type="ECO:0000259" key="10">
    <source>
        <dbReference type="Pfam" id="PF02771"/>
    </source>
</evidence>
<dbReference type="GO" id="GO:0005737">
    <property type="term" value="C:cytoplasm"/>
    <property type="evidence" value="ECO:0007669"/>
    <property type="project" value="TreeGrafter"/>
</dbReference>
<dbReference type="InterPro" id="IPR036250">
    <property type="entry name" value="AcylCo_DH-like_C"/>
</dbReference>
<dbReference type="InterPro" id="IPR009100">
    <property type="entry name" value="AcylCoA_DH/oxidase_NM_dom_sf"/>
</dbReference>
<dbReference type="AlphaFoldDB" id="A0A2N8S509"/>
<dbReference type="InterPro" id="IPR037069">
    <property type="entry name" value="AcylCoA_DH/ox_N_sf"/>
</dbReference>
<comment type="caution">
    <text evidence="11">The sequence shown here is derived from an EMBL/GenBank/DDBJ whole genome shotgun (WGS) entry which is preliminary data.</text>
</comment>
<dbReference type="GO" id="GO:0003995">
    <property type="term" value="F:acyl-CoA dehydrogenase activity"/>
    <property type="evidence" value="ECO:0007669"/>
    <property type="project" value="TreeGrafter"/>
</dbReference>
<dbReference type="Gene3D" id="1.20.140.10">
    <property type="entry name" value="Butyryl-CoA Dehydrogenase, subunit A, domain 3"/>
    <property type="match status" value="1"/>
</dbReference>
<dbReference type="Pfam" id="PF00441">
    <property type="entry name" value="Acyl-CoA_dh_1"/>
    <property type="match status" value="1"/>
</dbReference>
<evidence type="ECO:0000256" key="1">
    <source>
        <dbReference type="ARBA" id="ARBA00001974"/>
    </source>
</evidence>